<dbReference type="InterPro" id="IPR018655">
    <property type="entry name" value="DUF2086"/>
</dbReference>
<dbReference type="Gene3D" id="2.60.120.620">
    <property type="entry name" value="q2cbj1_9rhob like domain"/>
    <property type="match status" value="1"/>
</dbReference>
<keyword evidence="2" id="KW-1185">Reference proteome</keyword>
<dbReference type="STRING" id="1325564.NSJP_2540"/>
<accession>A0A1W1I6R8</accession>
<dbReference type="OrthoDB" id="9781972at2"/>
<dbReference type="KEGG" id="nja:NSJP_2540"/>
<sequence length="235" mass="26660">MTIEDRVARLDWKSIEASLWQRGYANVDSLLTSEECDALVALYGKDQLFRSRIDMKRFRFGEGEYKYFTYPLPPLVQTLRETIYPQLAVIANSWAKALAQPESFPLSHDKLLAFCRRNGQAKPTPLLLRYGAGDYNCLHQDLYGTVAFPLQLTAFLSRPSRDFSGGEFLLVEQRPRAQSRGEVLAPKQGDVVIFATRYRPVQGSRGYYRGNMRHGVSTVRSGSRVTLGVIFHDAT</sequence>
<evidence type="ECO:0000313" key="2">
    <source>
        <dbReference type="Proteomes" id="UP000192042"/>
    </source>
</evidence>
<protein>
    <recommendedName>
        <fullName evidence="3">Fe2OG dioxygenase domain-containing protein</fullName>
    </recommendedName>
</protein>
<evidence type="ECO:0000313" key="1">
    <source>
        <dbReference type="EMBL" id="SLM48707.1"/>
    </source>
</evidence>
<gene>
    <name evidence="1" type="ORF">NSJP_2540</name>
</gene>
<dbReference type="AlphaFoldDB" id="A0A1W1I6R8"/>
<reference evidence="1 2" key="1">
    <citation type="submission" date="2017-03" db="EMBL/GenBank/DDBJ databases">
        <authorList>
            <person name="Afonso C.L."/>
            <person name="Miller P.J."/>
            <person name="Scott M.A."/>
            <person name="Spackman E."/>
            <person name="Goraichik I."/>
            <person name="Dimitrov K.M."/>
            <person name="Suarez D.L."/>
            <person name="Swayne D.E."/>
        </authorList>
    </citation>
    <scope>NUCLEOTIDE SEQUENCE [LARGE SCALE GENOMIC DNA]</scope>
    <source>
        <strain evidence="1">Genome sequencing of Nitrospira japonica strain NJ11</strain>
    </source>
</reference>
<name>A0A1W1I6R8_9BACT</name>
<proteinExistence type="predicted"/>
<dbReference type="EMBL" id="LT828648">
    <property type="protein sequence ID" value="SLM48707.1"/>
    <property type="molecule type" value="Genomic_DNA"/>
</dbReference>
<evidence type="ECO:0008006" key="3">
    <source>
        <dbReference type="Google" id="ProtNLM"/>
    </source>
</evidence>
<organism evidence="1 2">
    <name type="scientific">Nitrospira japonica</name>
    <dbReference type="NCBI Taxonomy" id="1325564"/>
    <lineage>
        <taxon>Bacteria</taxon>
        <taxon>Pseudomonadati</taxon>
        <taxon>Nitrospirota</taxon>
        <taxon>Nitrospiria</taxon>
        <taxon>Nitrospirales</taxon>
        <taxon>Nitrospiraceae</taxon>
        <taxon>Nitrospira</taxon>
    </lineage>
</organism>
<dbReference type="RefSeq" id="WP_080887047.1">
    <property type="nucleotide sequence ID" value="NZ_LT828648.1"/>
</dbReference>
<dbReference type="Pfam" id="PF09859">
    <property type="entry name" value="Oxygenase-NA"/>
    <property type="match status" value="1"/>
</dbReference>
<dbReference type="Proteomes" id="UP000192042">
    <property type="component" value="Chromosome I"/>
</dbReference>